<sequence>MPTTAVYSSIQQGGKLRLNVSLESRDMGRLENFDIRENRGILTPDGRQIDLLCRTSAMTISSNKNQLHFSNEIHSCSCEAMNSTVHAGKRNPLSNEFVKKPGSLRPQGIKRAQHTVSIEFCESYVRASLRLALHFPLLDGFTRHVAVLLFFPPDCVRRVSRCGAVIVGRESKLKRVKRPPQLPAKRKSTPTWCNYAGFLVTMRLPLCFSDMPIIKPPNNHR</sequence>
<name>F4X1I8_ACREC</name>
<gene>
    <name evidence="1" type="ORF">G5I_12118</name>
</gene>
<accession>F4X1I8</accession>
<evidence type="ECO:0000313" key="1">
    <source>
        <dbReference type="EMBL" id="EGI59716.1"/>
    </source>
</evidence>
<dbReference type="AlphaFoldDB" id="F4X1I8"/>
<organism evidence="2">
    <name type="scientific">Acromyrmex echinatior</name>
    <name type="common">Panamanian leafcutter ant</name>
    <name type="synonym">Acromyrmex octospinosus echinatior</name>
    <dbReference type="NCBI Taxonomy" id="103372"/>
    <lineage>
        <taxon>Eukaryota</taxon>
        <taxon>Metazoa</taxon>
        <taxon>Ecdysozoa</taxon>
        <taxon>Arthropoda</taxon>
        <taxon>Hexapoda</taxon>
        <taxon>Insecta</taxon>
        <taxon>Pterygota</taxon>
        <taxon>Neoptera</taxon>
        <taxon>Endopterygota</taxon>
        <taxon>Hymenoptera</taxon>
        <taxon>Apocrita</taxon>
        <taxon>Aculeata</taxon>
        <taxon>Formicoidea</taxon>
        <taxon>Formicidae</taxon>
        <taxon>Myrmicinae</taxon>
        <taxon>Acromyrmex</taxon>
    </lineage>
</organism>
<reference evidence="1" key="1">
    <citation type="submission" date="2011-02" db="EMBL/GenBank/DDBJ databases">
        <title>The genome of the leaf-cutting ant Acromyrmex echinatior suggests key adaptations to social evolution and fungus farming.</title>
        <authorList>
            <person name="Nygaard S."/>
            <person name="Zhang G."/>
        </authorList>
    </citation>
    <scope>NUCLEOTIDE SEQUENCE</scope>
</reference>
<protein>
    <submittedName>
        <fullName evidence="1">Uncharacterized protein</fullName>
    </submittedName>
</protein>
<dbReference type="Proteomes" id="UP000007755">
    <property type="component" value="Unassembled WGS sequence"/>
</dbReference>
<evidence type="ECO:0000313" key="2">
    <source>
        <dbReference type="Proteomes" id="UP000007755"/>
    </source>
</evidence>
<keyword evidence="2" id="KW-1185">Reference proteome</keyword>
<dbReference type="InParanoid" id="F4X1I8"/>
<proteinExistence type="predicted"/>
<dbReference type="EMBL" id="GL888529">
    <property type="protein sequence ID" value="EGI59716.1"/>
    <property type="molecule type" value="Genomic_DNA"/>
</dbReference>